<feature type="chain" id="PRO_5020554079" description="GH26 domain-containing protein" evidence="5">
    <location>
        <begin position="28"/>
        <end position="447"/>
    </location>
</feature>
<feature type="active site" description="Proton donor" evidence="4">
    <location>
        <position position="149"/>
    </location>
</feature>
<dbReference type="EMBL" id="ML014137">
    <property type="protein sequence ID" value="RKP02712.1"/>
    <property type="molecule type" value="Genomic_DNA"/>
</dbReference>
<accession>A0A4P9XBF8</accession>
<dbReference type="PANTHER" id="PTHR40079">
    <property type="entry name" value="MANNAN ENDO-1,4-BETA-MANNOSIDASE E-RELATED"/>
    <property type="match status" value="1"/>
</dbReference>
<feature type="domain" description="GH26" evidence="6">
    <location>
        <begin position="22"/>
        <end position="360"/>
    </location>
</feature>
<feature type="signal peptide" evidence="5">
    <location>
        <begin position="1"/>
        <end position="27"/>
    </location>
</feature>
<name>A0A4P9XBF8_9FUNG</name>
<organism evidence="7 8">
    <name type="scientific">Caulochytrium protostelioides</name>
    <dbReference type="NCBI Taxonomy" id="1555241"/>
    <lineage>
        <taxon>Eukaryota</taxon>
        <taxon>Fungi</taxon>
        <taxon>Fungi incertae sedis</taxon>
        <taxon>Chytridiomycota</taxon>
        <taxon>Chytridiomycota incertae sedis</taxon>
        <taxon>Chytridiomycetes</taxon>
        <taxon>Caulochytriales</taxon>
        <taxon>Caulochytriaceae</taxon>
        <taxon>Caulochytrium</taxon>
    </lineage>
</organism>
<dbReference type="SUPFAM" id="SSF51445">
    <property type="entry name" value="(Trans)glycosidases"/>
    <property type="match status" value="1"/>
</dbReference>
<evidence type="ECO:0000313" key="8">
    <source>
        <dbReference type="Proteomes" id="UP000274922"/>
    </source>
</evidence>
<sequence length="447" mass="49052">MTARWLLPWVAGLACLVACLTATTAAAWNLAKHEPESGLLFGMWYDRLSGVTPSDIEDKLQSHHISMWQSDINITDTLQDASPFLRDVEKINTDAAIFLTVYPFEGIDAVSDGAIADLAKLLGRLTAQKLTAASGASATRRVFLRYASEMNGNWFKYGMQPTKFVEHYRRVVTAVRAAAPEVAHIWGPNSPNGYPWIGGKYAPEPGSPDFQLLDTNHNGKLDIDDDPFTPYYPGDEYVDWVGISAYHYGKQFPWVDNVVANTTELEGLMTGTGSPMVNPYNFYRMFSGDGVGGQPKSLTSGGKPFMLTETAAAYHLNFLSDGTPPFAGPGNVAVKQSWWQQYLNPDFLARYPKFKAVCSFEFKKAEELTMRDFSLTLDPAVAAAFVQDAEKMKTIHWAQPVTREASVLPDVLVASKSSAPRHSGTAERGWVAAVALTLAPMLLSAVC</sequence>
<evidence type="ECO:0000256" key="1">
    <source>
        <dbReference type="ARBA" id="ARBA00007754"/>
    </source>
</evidence>
<proteinExistence type="inferred from homology"/>
<dbReference type="PROSITE" id="PS51257">
    <property type="entry name" value="PROKAR_LIPOPROTEIN"/>
    <property type="match status" value="1"/>
</dbReference>
<keyword evidence="2 4" id="KW-0378">Hydrolase</keyword>
<dbReference type="InterPro" id="IPR017853">
    <property type="entry name" value="GH"/>
</dbReference>
<dbReference type="OrthoDB" id="428177at2759"/>
<evidence type="ECO:0000313" key="7">
    <source>
        <dbReference type="EMBL" id="RKP02712.1"/>
    </source>
</evidence>
<keyword evidence="8" id="KW-1185">Reference proteome</keyword>
<dbReference type="Proteomes" id="UP000274922">
    <property type="component" value="Unassembled WGS sequence"/>
</dbReference>
<reference evidence="8" key="1">
    <citation type="journal article" date="2018" name="Nat. Microbiol.">
        <title>Leveraging single-cell genomics to expand the fungal tree of life.</title>
        <authorList>
            <person name="Ahrendt S.R."/>
            <person name="Quandt C.A."/>
            <person name="Ciobanu D."/>
            <person name="Clum A."/>
            <person name="Salamov A."/>
            <person name="Andreopoulos B."/>
            <person name="Cheng J.F."/>
            <person name="Woyke T."/>
            <person name="Pelin A."/>
            <person name="Henrissat B."/>
            <person name="Reynolds N.K."/>
            <person name="Benny G.L."/>
            <person name="Smith M.E."/>
            <person name="James T.Y."/>
            <person name="Grigoriev I.V."/>
        </authorList>
    </citation>
    <scope>NUCLEOTIDE SEQUENCE [LARGE SCALE GENOMIC DNA]</scope>
    <source>
        <strain evidence="8">ATCC 52028</strain>
    </source>
</reference>
<dbReference type="PANTHER" id="PTHR40079:SF4">
    <property type="entry name" value="GH26 DOMAIN-CONTAINING PROTEIN-RELATED"/>
    <property type="match status" value="1"/>
</dbReference>
<keyword evidence="3 4" id="KW-0326">Glycosidase</keyword>
<dbReference type="PROSITE" id="PS51764">
    <property type="entry name" value="GH26"/>
    <property type="match status" value="1"/>
</dbReference>
<dbReference type="InterPro" id="IPR022790">
    <property type="entry name" value="GH26_dom"/>
</dbReference>
<feature type="active site" description="Nucleophile" evidence="4">
    <location>
        <position position="309"/>
    </location>
</feature>
<dbReference type="AlphaFoldDB" id="A0A4P9XBF8"/>
<comment type="similarity">
    <text evidence="1 4">Belongs to the glycosyl hydrolase 26 family.</text>
</comment>
<keyword evidence="5" id="KW-0732">Signal</keyword>
<evidence type="ECO:0000259" key="6">
    <source>
        <dbReference type="PROSITE" id="PS51764"/>
    </source>
</evidence>
<evidence type="ECO:0000256" key="3">
    <source>
        <dbReference type="ARBA" id="ARBA00023295"/>
    </source>
</evidence>
<evidence type="ECO:0000256" key="5">
    <source>
        <dbReference type="SAM" id="SignalP"/>
    </source>
</evidence>
<evidence type="ECO:0000256" key="4">
    <source>
        <dbReference type="PROSITE-ProRule" id="PRU01100"/>
    </source>
</evidence>
<dbReference type="GO" id="GO:0006080">
    <property type="term" value="P:substituted mannan metabolic process"/>
    <property type="evidence" value="ECO:0007669"/>
    <property type="project" value="InterPro"/>
</dbReference>
<evidence type="ECO:0000256" key="2">
    <source>
        <dbReference type="ARBA" id="ARBA00022801"/>
    </source>
</evidence>
<gene>
    <name evidence="7" type="ORF">CXG81DRAFT_24677</name>
</gene>
<dbReference type="GO" id="GO:0016985">
    <property type="term" value="F:mannan endo-1,4-beta-mannosidase activity"/>
    <property type="evidence" value="ECO:0007669"/>
    <property type="project" value="InterPro"/>
</dbReference>
<dbReference type="Gene3D" id="3.20.20.80">
    <property type="entry name" value="Glycosidases"/>
    <property type="match status" value="1"/>
</dbReference>
<protein>
    <recommendedName>
        <fullName evidence="6">GH26 domain-containing protein</fullName>
    </recommendedName>
</protein>
<dbReference type="InterPro" id="IPR000805">
    <property type="entry name" value="Glyco_hydro_26"/>
</dbReference>